<gene>
    <name evidence="9" type="ORF">CEXT_278141</name>
</gene>
<accession>A0AAV4Q7U6</accession>
<evidence type="ECO:0008006" key="11">
    <source>
        <dbReference type="Google" id="ProtNLM"/>
    </source>
</evidence>
<dbReference type="InterPro" id="IPR018625">
    <property type="entry name" value="Pet100"/>
</dbReference>
<evidence type="ECO:0000256" key="4">
    <source>
        <dbReference type="ARBA" id="ARBA00022946"/>
    </source>
</evidence>
<dbReference type="EMBL" id="BPLR01005741">
    <property type="protein sequence ID" value="GIY04679.1"/>
    <property type="molecule type" value="Genomic_DNA"/>
</dbReference>
<dbReference type="AlphaFoldDB" id="A0AAV4Q7U6"/>
<proteinExistence type="inferred from homology"/>
<reference evidence="9 10" key="1">
    <citation type="submission" date="2021-06" db="EMBL/GenBank/DDBJ databases">
        <title>Caerostris extrusa draft genome.</title>
        <authorList>
            <person name="Kono N."/>
            <person name="Arakawa K."/>
        </authorList>
    </citation>
    <scope>NUCLEOTIDE SEQUENCE [LARGE SCALE GENOMIC DNA]</scope>
</reference>
<dbReference type="GO" id="GO:0051082">
    <property type="term" value="F:unfolded protein binding"/>
    <property type="evidence" value="ECO:0007669"/>
    <property type="project" value="TreeGrafter"/>
</dbReference>
<dbReference type="PANTHER" id="PTHR33968">
    <property type="entry name" value="PROTEIN PET100 HOMOLOG, MITOCHONDRIAL"/>
    <property type="match status" value="1"/>
</dbReference>
<comment type="caution">
    <text evidence="9">The sequence shown here is derived from an EMBL/GenBank/DDBJ whole genome shotgun (WGS) entry which is preliminary data.</text>
</comment>
<comment type="subcellular location">
    <subcellularLocation>
        <location evidence="1">Membrane</location>
        <topology evidence="1">Single-pass membrane protein</topology>
    </subcellularLocation>
    <subcellularLocation>
        <location evidence="2">Mitochondrion membrane</location>
    </subcellularLocation>
</comment>
<evidence type="ECO:0000256" key="3">
    <source>
        <dbReference type="ARBA" id="ARBA00022692"/>
    </source>
</evidence>
<dbReference type="Proteomes" id="UP001054945">
    <property type="component" value="Unassembled WGS sequence"/>
</dbReference>
<keyword evidence="4" id="KW-0809">Transit peptide</keyword>
<sequence length="79" mass="9732">MGNWKLEVFKLGLYISFPVGLFYVFNQPKYFEEWVVKTRHELYPPIDEESRRHFKEVVTRRKRLQMEKELLKKLNEIEG</sequence>
<evidence type="ECO:0000256" key="2">
    <source>
        <dbReference type="ARBA" id="ARBA00004325"/>
    </source>
</evidence>
<comment type="similarity">
    <text evidence="8">Belongs to the PET100 family.</text>
</comment>
<evidence type="ECO:0000256" key="7">
    <source>
        <dbReference type="ARBA" id="ARBA00023136"/>
    </source>
</evidence>
<keyword evidence="7" id="KW-0472">Membrane</keyword>
<dbReference type="PANTHER" id="PTHR33968:SF1">
    <property type="entry name" value="PROTEIN PET100 HOMOLOG, MITOCHONDRIAL"/>
    <property type="match status" value="1"/>
</dbReference>
<evidence type="ECO:0000256" key="8">
    <source>
        <dbReference type="ARBA" id="ARBA00038077"/>
    </source>
</evidence>
<keyword evidence="6" id="KW-0496">Mitochondrion</keyword>
<name>A0AAV4Q7U6_CAEEX</name>
<dbReference type="GO" id="GO:0005743">
    <property type="term" value="C:mitochondrial inner membrane"/>
    <property type="evidence" value="ECO:0007669"/>
    <property type="project" value="TreeGrafter"/>
</dbReference>
<keyword evidence="3" id="KW-0812">Transmembrane</keyword>
<evidence type="ECO:0000313" key="10">
    <source>
        <dbReference type="Proteomes" id="UP001054945"/>
    </source>
</evidence>
<dbReference type="GO" id="GO:0033617">
    <property type="term" value="P:mitochondrial respiratory chain complex IV assembly"/>
    <property type="evidence" value="ECO:0007669"/>
    <property type="project" value="InterPro"/>
</dbReference>
<organism evidence="9 10">
    <name type="scientific">Caerostris extrusa</name>
    <name type="common">Bark spider</name>
    <name type="synonym">Caerostris bankana</name>
    <dbReference type="NCBI Taxonomy" id="172846"/>
    <lineage>
        <taxon>Eukaryota</taxon>
        <taxon>Metazoa</taxon>
        <taxon>Ecdysozoa</taxon>
        <taxon>Arthropoda</taxon>
        <taxon>Chelicerata</taxon>
        <taxon>Arachnida</taxon>
        <taxon>Araneae</taxon>
        <taxon>Araneomorphae</taxon>
        <taxon>Entelegynae</taxon>
        <taxon>Araneoidea</taxon>
        <taxon>Araneidae</taxon>
        <taxon>Caerostris</taxon>
    </lineage>
</organism>
<evidence type="ECO:0000313" key="9">
    <source>
        <dbReference type="EMBL" id="GIY04679.1"/>
    </source>
</evidence>
<evidence type="ECO:0000256" key="6">
    <source>
        <dbReference type="ARBA" id="ARBA00023128"/>
    </source>
</evidence>
<dbReference type="Pfam" id="PF09803">
    <property type="entry name" value="Pet100"/>
    <property type="match status" value="1"/>
</dbReference>
<evidence type="ECO:0000256" key="5">
    <source>
        <dbReference type="ARBA" id="ARBA00022989"/>
    </source>
</evidence>
<protein>
    <recommendedName>
        <fullName evidence="11">Protein PET100 homolog, mitochondrial</fullName>
    </recommendedName>
</protein>
<keyword evidence="5" id="KW-1133">Transmembrane helix</keyword>
<keyword evidence="10" id="KW-1185">Reference proteome</keyword>
<evidence type="ECO:0000256" key="1">
    <source>
        <dbReference type="ARBA" id="ARBA00004167"/>
    </source>
</evidence>